<dbReference type="InterPro" id="IPR039223">
    <property type="entry name" value="AATF/Bfr2"/>
</dbReference>
<evidence type="ECO:0000259" key="3">
    <source>
        <dbReference type="Pfam" id="PF08164"/>
    </source>
</evidence>
<feature type="domain" description="Apoptosis-antagonizing transcription factor C-terminal" evidence="3">
    <location>
        <begin position="382"/>
        <end position="476"/>
    </location>
</feature>
<feature type="domain" description="AATF leucine zipper-containing" evidence="4">
    <location>
        <begin position="164"/>
        <end position="296"/>
    </location>
</feature>
<reference evidence="5" key="3">
    <citation type="submission" date="2025-09" db="UniProtKB">
        <authorList>
            <consortium name="Ensembl"/>
        </authorList>
    </citation>
    <scope>IDENTIFICATION</scope>
</reference>
<sequence length="487" mass="55388">MSSVSLELEQLLNPVPTSVDPEDDDDEEATRARVEQGSEGPREDTAALSALRMCNAPLLSDTDRRYAGKKVTRKQLLMEGEEEEDDEEEDGDREMVELCSDEDDDDDDDDDEEESRVDFSTLTETMDDLGVSDDDDDGGDDDDDDGDDGECVRTFSHQAVDETVKRGVAVKQQLSLWDHLLEGRIKLQKALVTANQLPQPDTWAVFRERGGAKLQEGLKDSHKAVKALQRSMLELQDLLLLQNNDTRAMVEQEEEQGVELGKKRKLQMSAYPELMSKRFRAFQSYRDATLQRWDDKTRLTTGTTSRTFSAFHRNILTQVDQVLMDQDRLLHRTRTRRSDYRVLGKMEPSVEEEGAELSAGSSRTNKHLQNLDEDIFDDEDFYHQLLRELIDRRTSGSAPNQQLASGRQWLAIQKLRSSMKKKVDTKASKGRKVRFHIHSKLVHFMAPVDQLDLGHAPKDQVGLSHEARNELYRGLFGHASNTSAPHQ</sequence>
<dbReference type="PANTHER" id="PTHR15565:SF0">
    <property type="entry name" value="PROTEIN AATF"/>
    <property type="match status" value="1"/>
</dbReference>
<evidence type="ECO:0008006" key="7">
    <source>
        <dbReference type="Google" id="ProtNLM"/>
    </source>
</evidence>
<reference evidence="5" key="2">
    <citation type="submission" date="2025-08" db="UniProtKB">
        <authorList>
            <consortium name="Ensembl"/>
        </authorList>
    </citation>
    <scope>IDENTIFICATION</scope>
</reference>
<dbReference type="PANTHER" id="PTHR15565">
    <property type="entry name" value="AATF PROTEIN APOPTOSIS ANTAGONIZING TRANSCRIPTION FACTOR"/>
    <property type="match status" value="1"/>
</dbReference>
<feature type="compositionally biased region" description="Acidic residues" evidence="2">
    <location>
        <begin position="79"/>
        <end position="92"/>
    </location>
</feature>
<dbReference type="GO" id="GO:0006357">
    <property type="term" value="P:regulation of transcription by RNA polymerase II"/>
    <property type="evidence" value="ECO:0007669"/>
    <property type="project" value="TreeGrafter"/>
</dbReference>
<proteinExistence type="inferred from homology"/>
<dbReference type="InterPro" id="IPR012617">
    <property type="entry name" value="AATF_C"/>
</dbReference>
<keyword evidence="6" id="KW-1185">Reference proteome</keyword>
<feature type="region of interest" description="Disordered" evidence="2">
    <location>
        <begin position="56"/>
        <end position="150"/>
    </location>
</feature>
<dbReference type="AlphaFoldDB" id="A0A8C5GEW0"/>
<evidence type="ECO:0000256" key="1">
    <source>
        <dbReference type="ARBA" id="ARBA00008966"/>
    </source>
</evidence>
<evidence type="ECO:0000259" key="4">
    <source>
        <dbReference type="Pfam" id="PF13339"/>
    </source>
</evidence>
<feature type="compositionally biased region" description="Basic and acidic residues" evidence="2">
    <location>
        <begin position="29"/>
        <end position="44"/>
    </location>
</feature>
<protein>
    <recommendedName>
        <fullName evidence="7">Apoptosis antagonizing transcription factor</fullName>
    </recommendedName>
</protein>
<gene>
    <name evidence="5" type="primary">aatf</name>
</gene>
<evidence type="ECO:0000313" key="5">
    <source>
        <dbReference type="Ensembl" id="ENSGWIP00000029290.1"/>
    </source>
</evidence>
<dbReference type="Ensembl" id="ENSGWIT00000031975.1">
    <property type="protein sequence ID" value="ENSGWIP00000029290.1"/>
    <property type="gene ID" value="ENSGWIG00000015291.1"/>
</dbReference>
<dbReference type="Pfam" id="PF13339">
    <property type="entry name" value="AATF-Che1"/>
    <property type="match status" value="1"/>
</dbReference>
<feature type="region of interest" description="Disordered" evidence="2">
    <location>
        <begin position="1"/>
        <end position="44"/>
    </location>
</feature>
<reference evidence="5" key="1">
    <citation type="submission" date="2020-06" db="EMBL/GenBank/DDBJ databases">
        <authorList>
            <consortium name="Wellcome Sanger Institute Data Sharing"/>
        </authorList>
    </citation>
    <scope>NUCLEOTIDE SEQUENCE [LARGE SCALE GENOMIC DNA]</scope>
</reference>
<comment type="similarity">
    <text evidence="1">Belongs to the AATF family.</text>
</comment>
<feature type="compositionally biased region" description="Acidic residues" evidence="2">
    <location>
        <begin position="99"/>
        <end position="115"/>
    </location>
</feature>
<dbReference type="Proteomes" id="UP000694680">
    <property type="component" value="Chromosome 4"/>
</dbReference>
<organism evidence="5 6">
    <name type="scientific">Gouania willdenowi</name>
    <name type="common">Blunt-snouted clingfish</name>
    <name type="synonym">Lepadogaster willdenowi</name>
    <dbReference type="NCBI Taxonomy" id="441366"/>
    <lineage>
        <taxon>Eukaryota</taxon>
        <taxon>Metazoa</taxon>
        <taxon>Chordata</taxon>
        <taxon>Craniata</taxon>
        <taxon>Vertebrata</taxon>
        <taxon>Euteleostomi</taxon>
        <taxon>Actinopterygii</taxon>
        <taxon>Neopterygii</taxon>
        <taxon>Teleostei</taxon>
        <taxon>Neoteleostei</taxon>
        <taxon>Acanthomorphata</taxon>
        <taxon>Ovalentaria</taxon>
        <taxon>Blenniimorphae</taxon>
        <taxon>Blenniiformes</taxon>
        <taxon>Gobiesocoidei</taxon>
        <taxon>Gobiesocidae</taxon>
        <taxon>Gobiesocinae</taxon>
        <taxon>Gouania</taxon>
    </lineage>
</organism>
<dbReference type="Pfam" id="PF08164">
    <property type="entry name" value="TRAUB"/>
    <property type="match status" value="1"/>
</dbReference>
<accession>A0A8C5GEW0</accession>
<dbReference type="InterPro" id="IPR025160">
    <property type="entry name" value="AATF"/>
</dbReference>
<dbReference type="GO" id="GO:0005730">
    <property type="term" value="C:nucleolus"/>
    <property type="evidence" value="ECO:0007669"/>
    <property type="project" value="TreeGrafter"/>
</dbReference>
<evidence type="ECO:0000256" key="2">
    <source>
        <dbReference type="SAM" id="MobiDB-lite"/>
    </source>
</evidence>
<feature type="compositionally biased region" description="Acidic residues" evidence="2">
    <location>
        <begin position="125"/>
        <end position="149"/>
    </location>
</feature>
<evidence type="ECO:0000313" key="6">
    <source>
        <dbReference type="Proteomes" id="UP000694680"/>
    </source>
</evidence>
<name>A0A8C5GEW0_GOUWI</name>